<evidence type="ECO:0000313" key="2">
    <source>
        <dbReference type="EMBL" id="OFI35793.1"/>
    </source>
</evidence>
<dbReference type="Gene3D" id="3.40.50.300">
    <property type="entry name" value="P-loop containing nucleotide triphosphate hydrolases"/>
    <property type="match status" value="1"/>
</dbReference>
<dbReference type="InterPro" id="IPR050571">
    <property type="entry name" value="Class-IV_PLP-Dep_Aminotrnsfr"/>
</dbReference>
<reference evidence="2 3" key="1">
    <citation type="submission" date="2016-09" db="EMBL/GenBank/DDBJ databases">
        <title>Alteromonas lipolytica, a new species isolated from sea water.</title>
        <authorList>
            <person name="Wu Y.-H."/>
            <person name="Cheng H."/>
            <person name="Xu X.-W."/>
        </authorList>
    </citation>
    <scope>NUCLEOTIDE SEQUENCE [LARGE SCALE GENOMIC DNA]</scope>
    <source>
        <strain evidence="2 3">JW12</strain>
    </source>
</reference>
<name>A0A1E8FK30_9ALTE</name>
<dbReference type="RefSeq" id="WP_070175034.1">
    <property type="nucleotide sequence ID" value="NZ_BMJR01000008.1"/>
</dbReference>
<accession>A0A1E8FK30</accession>
<dbReference type="InterPro" id="IPR027417">
    <property type="entry name" value="P-loop_NTPase"/>
</dbReference>
<dbReference type="GO" id="GO:0008483">
    <property type="term" value="F:transaminase activity"/>
    <property type="evidence" value="ECO:0007669"/>
    <property type="project" value="UniProtKB-KW"/>
</dbReference>
<proteinExistence type="inferred from homology"/>
<comment type="caution">
    <text evidence="2">The sequence shown here is derived from an EMBL/GenBank/DDBJ whole genome shotgun (WGS) entry which is preliminary data.</text>
</comment>
<dbReference type="OrthoDB" id="272985at2"/>
<dbReference type="PANTHER" id="PTHR42743:SF11">
    <property type="entry name" value="AMINODEOXYCHORISMATE LYASE"/>
    <property type="match status" value="1"/>
</dbReference>
<dbReference type="PANTHER" id="PTHR42743">
    <property type="entry name" value="AMINO-ACID AMINOTRANSFERASE"/>
    <property type="match status" value="1"/>
</dbReference>
<keyword evidence="2" id="KW-0808">Transferase</keyword>
<dbReference type="AlphaFoldDB" id="A0A1E8FK30"/>
<dbReference type="EMBL" id="MJIC01000006">
    <property type="protein sequence ID" value="OFI35793.1"/>
    <property type="molecule type" value="Genomic_DNA"/>
</dbReference>
<dbReference type="Proteomes" id="UP000176037">
    <property type="component" value="Unassembled WGS sequence"/>
</dbReference>
<dbReference type="SUPFAM" id="SSF52540">
    <property type="entry name" value="P-loop containing nucleoside triphosphate hydrolases"/>
    <property type="match status" value="1"/>
</dbReference>
<protein>
    <submittedName>
        <fullName evidence="2">Branched-chain amino acid aminotransferase</fullName>
    </submittedName>
</protein>
<dbReference type="STRING" id="1856405.BFC17_10965"/>
<sequence length="240" mass="27013">MRIAMWSGPRNLSTAMMYSFGARADCAVWDEPFYAPYLKHSDKVHPMQDEIFAREETDPFTVAQRCIGPVPDSKPVFYQKHMPHHMLPEFPLDWLGQVCNVFLIRHPARVIESYNKKNGAPTLDDIGLKAQAMLFSRIVSESASTPIVVDSSDIRLNPPMMLEKLCAAIGIPWDPAMLSWPEGGHPSDGAWASHWYPEVWKSTGFAPAEPPLPTLPAELQSVLEEAIPYYEQLACHKIKP</sequence>
<gene>
    <name evidence="2" type="ORF">BFC17_10965</name>
</gene>
<keyword evidence="3" id="KW-1185">Reference proteome</keyword>
<evidence type="ECO:0000256" key="1">
    <source>
        <dbReference type="ARBA" id="ARBA00009320"/>
    </source>
</evidence>
<dbReference type="Pfam" id="PF19798">
    <property type="entry name" value="Sulfotransfer_5"/>
    <property type="match status" value="1"/>
</dbReference>
<evidence type="ECO:0000313" key="3">
    <source>
        <dbReference type="Proteomes" id="UP000176037"/>
    </source>
</evidence>
<comment type="similarity">
    <text evidence="1">Belongs to the class-IV pyridoxal-phosphate-dependent aminotransferase family.</text>
</comment>
<keyword evidence="2" id="KW-0032">Aminotransferase</keyword>
<organism evidence="2 3">
    <name type="scientific">Alteromonas lipolytica</name>
    <dbReference type="NCBI Taxonomy" id="1856405"/>
    <lineage>
        <taxon>Bacteria</taxon>
        <taxon>Pseudomonadati</taxon>
        <taxon>Pseudomonadota</taxon>
        <taxon>Gammaproteobacteria</taxon>
        <taxon>Alteromonadales</taxon>
        <taxon>Alteromonadaceae</taxon>
        <taxon>Alteromonas/Salinimonas group</taxon>
        <taxon>Alteromonas</taxon>
    </lineage>
</organism>
<dbReference type="GO" id="GO:0019752">
    <property type="term" value="P:carboxylic acid metabolic process"/>
    <property type="evidence" value="ECO:0007669"/>
    <property type="project" value="TreeGrafter"/>
</dbReference>